<organism evidence="2 3">
    <name type="scientific">Trichonephila clavipes</name>
    <name type="common">Golden silk orbweaver</name>
    <name type="synonym">Nephila clavipes</name>
    <dbReference type="NCBI Taxonomy" id="2585209"/>
    <lineage>
        <taxon>Eukaryota</taxon>
        <taxon>Metazoa</taxon>
        <taxon>Ecdysozoa</taxon>
        <taxon>Arthropoda</taxon>
        <taxon>Chelicerata</taxon>
        <taxon>Arachnida</taxon>
        <taxon>Araneae</taxon>
        <taxon>Araneomorphae</taxon>
        <taxon>Entelegynae</taxon>
        <taxon>Araneoidea</taxon>
        <taxon>Nephilidae</taxon>
        <taxon>Trichonephila</taxon>
    </lineage>
</organism>
<accession>A0A8X6WAW7</accession>
<dbReference type="SUPFAM" id="SSF53098">
    <property type="entry name" value="Ribonuclease H-like"/>
    <property type="match status" value="1"/>
</dbReference>
<evidence type="ECO:0000313" key="3">
    <source>
        <dbReference type="Proteomes" id="UP000887159"/>
    </source>
</evidence>
<dbReference type="Pfam" id="PF00075">
    <property type="entry name" value="RNase_H"/>
    <property type="match status" value="1"/>
</dbReference>
<name>A0A8X6WAW7_TRICX</name>
<dbReference type="GO" id="GO:0004523">
    <property type="term" value="F:RNA-DNA hybrid ribonuclease activity"/>
    <property type="evidence" value="ECO:0007669"/>
    <property type="project" value="InterPro"/>
</dbReference>
<evidence type="ECO:0000313" key="2">
    <source>
        <dbReference type="EMBL" id="GFY31212.1"/>
    </source>
</evidence>
<comment type="caution">
    <text evidence="2">The sequence shown here is derived from an EMBL/GenBank/DDBJ whole genome shotgun (WGS) entry which is preliminary data.</text>
</comment>
<dbReference type="Proteomes" id="UP000887159">
    <property type="component" value="Unassembled WGS sequence"/>
</dbReference>
<dbReference type="InterPro" id="IPR036397">
    <property type="entry name" value="RNaseH_sf"/>
</dbReference>
<dbReference type="InterPro" id="IPR012337">
    <property type="entry name" value="RNaseH-like_sf"/>
</dbReference>
<reference evidence="2" key="1">
    <citation type="submission" date="2020-08" db="EMBL/GenBank/DDBJ databases">
        <title>Multicomponent nature underlies the extraordinary mechanical properties of spider dragline silk.</title>
        <authorList>
            <person name="Kono N."/>
            <person name="Nakamura H."/>
            <person name="Mori M."/>
            <person name="Yoshida Y."/>
            <person name="Ohtoshi R."/>
            <person name="Malay A.D."/>
            <person name="Moran D.A.P."/>
            <person name="Tomita M."/>
            <person name="Numata K."/>
            <person name="Arakawa K."/>
        </authorList>
    </citation>
    <scope>NUCLEOTIDE SEQUENCE</scope>
</reference>
<evidence type="ECO:0000259" key="1">
    <source>
        <dbReference type="Pfam" id="PF00075"/>
    </source>
</evidence>
<keyword evidence="3" id="KW-1185">Reference proteome</keyword>
<gene>
    <name evidence="2" type="primary">NCL1_17150</name>
    <name evidence="2" type="ORF">TNCV_751751</name>
</gene>
<sequence>MIFLSVERHHLSSYIDLSEGLPVVFFHPNFSAHFNKTSDPPEFLKQLALEVISNIPDNALFIYTDGSRNEHSRSSSGIYIKSQNYSSHIKLRNSDGCSVFPTELIAIDTGLKETLSIPGSNNIWILSDSRSAIQHLSNWYKVGDNTGVAILEKLKHLSSREIIYNGFLRMLTSWAMKLLTL</sequence>
<dbReference type="GO" id="GO:0003676">
    <property type="term" value="F:nucleic acid binding"/>
    <property type="evidence" value="ECO:0007669"/>
    <property type="project" value="InterPro"/>
</dbReference>
<dbReference type="InterPro" id="IPR002156">
    <property type="entry name" value="RNaseH_domain"/>
</dbReference>
<proteinExistence type="predicted"/>
<feature type="domain" description="RNase H type-1" evidence="1">
    <location>
        <begin position="58"/>
        <end position="142"/>
    </location>
</feature>
<dbReference type="Gene3D" id="3.30.420.10">
    <property type="entry name" value="Ribonuclease H-like superfamily/Ribonuclease H"/>
    <property type="match status" value="1"/>
</dbReference>
<dbReference type="EMBL" id="BMAU01021397">
    <property type="protein sequence ID" value="GFY31212.1"/>
    <property type="molecule type" value="Genomic_DNA"/>
</dbReference>
<protein>
    <submittedName>
        <fullName evidence="2">Gag-pol</fullName>
    </submittedName>
</protein>
<dbReference type="AlphaFoldDB" id="A0A8X6WAW7"/>